<accession>A0A2H3E2Z2</accession>
<evidence type="ECO:0000313" key="2">
    <source>
        <dbReference type="Proteomes" id="UP000217790"/>
    </source>
</evidence>
<gene>
    <name evidence="1" type="ORF">ARMGADRAFT_1079525</name>
</gene>
<keyword evidence="2" id="KW-1185">Reference proteome</keyword>
<dbReference type="STRING" id="47427.A0A2H3E2Z2"/>
<dbReference type="Proteomes" id="UP000217790">
    <property type="component" value="Unassembled WGS sequence"/>
</dbReference>
<reference evidence="2" key="1">
    <citation type="journal article" date="2017" name="Nat. Ecol. Evol.">
        <title>Genome expansion and lineage-specific genetic innovations in the forest pathogenic fungi Armillaria.</title>
        <authorList>
            <person name="Sipos G."/>
            <person name="Prasanna A.N."/>
            <person name="Walter M.C."/>
            <person name="O'Connor E."/>
            <person name="Balint B."/>
            <person name="Krizsan K."/>
            <person name="Kiss B."/>
            <person name="Hess J."/>
            <person name="Varga T."/>
            <person name="Slot J."/>
            <person name="Riley R."/>
            <person name="Boka B."/>
            <person name="Rigling D."/>
            <person name="Barry K."/>
            <person name="Lee J."/>
            <person name="Mihaltcheva S."/>
            <person name="LaButti K."/>
            <person name="Lipzen A."/>
            <person name="Waldron R."/>
            <person name="Moloney N.M."/>
            <person name="Sperisen C."/>
            <person name="Kredics L."/>
            <person name="Vagvoelgyi C."/>
            <person name="Patrignani A."/>
            <person name="Fitzpatrick D."/>
            <person name="Nagy I."/>
            <person name="Doyle S."/>
            <person name="Anderson J.B."/>
            <person name="Grigoriev I.V."/>
            <person name="Gueldener U."/>
            <person name="Muensterkoetter M."/>
            <person name="Nagy L.G."/>
        </authorList>
    </citation>
    <scope>NUCLEOTIDE SEQUENCE [LARGE SCALE GENOMIC DNA]</scope>
    <source>
        <strain evidence="2">Ar21-2</strain>
    </source>
</reference>
<dbReference type="EMBL" id="KZ293655">
    <property type="protein sequence ID" value="PBK94046.1"/>
    <property type="molecule type" value="Genomic_DNA"/>
</dbReference>
<proteinExistence type="predicted"/>
<evidence type="ECO:0000313" key="1">
    <source>
        <dbReference type="EMBL" id="PBK94046.1"/>
    </source>
</evidence>
<evidence type="ECO:0008006" key="3">
    <source>
        <dbReference type="Google" id="ProtNLM"/>
    </source>
</evidence>
<dbReference type="OrthoDB" id="3067275at2759"/>
<name>A0A2H3E2Z2_ARMGA</name>
<dbReference type="InParanoid" id="A0A2H3E2Z2"/>
<sequence>MTEERKSRLRGNLSRYIVLCDQCQHAFRPSDTCPPASFAEQCRVFYTPSNRQRKKIFHEKSRLKKVAADYDRELTRLRDIVTQLDSERADVQTRIDICTSLASSPMRRLRNPLLQTKDSPTLSFERHDPDKILKRIFTSACYRDDDDDSNSHLQWLTPLVMPHVCSHWRKLSLDIPEMWSYLDVSRDLHPKSNMELLHTYIARTGANTPLSVRVELDMHCSFVRRHVLNLLLGHAGRWKEAIIIVDHQLLFQFLSCPLDILERLVLRIGNIQSNR</sequence>
<dbReference type="AlphaFoldDB" id="A0A2H3E2Z2"/>
<protein>
    <recommendedName>
        <fullName evidence="3">F-box domain-containing protein</fullName>
    </recommendedName>
</protein>
<organism evidence="1 2">
    <name type="scientific">Armillaria gallica</name>
    <name type="common">Bulbous honey fungus</name>
    <name type="synonym">Armillaria bulbosa</name>
    <dbReference type="NCBI Taxonomy" id="47427"/>
    <lineage>
        <taxon>Eukaryota</taxon>
        <taxon>Fungi</taxon>
        <taxon>Dikarya</taxon>
        <taxon>Basidiomycota</taxon>
        <taxon>Agaricomycotina</taxon>
        <taxon>Agaricomycetes</taxon>
        <taxon>Agaricomycetidae</taxon>
        <taxon>Agaricales</taxon>
        <taxon>Marasmiineae</taxon>
        <taxon>Physalacriaceae</taxon>
        <taxon>Armillaria</taxon>
    </lineage>
</organism>